<accession>A0A420Y447</accession>
<reference evidence="4 5" key="1">
    <citation type="submission" date="2018-08" db="EMBL/GenBank/DDBJ databases">
        <title>Draft genome of the lignicolous fungus Coniochaeta pulveracea.</title>
        <authorList>
            <person name="Borstlap C.J."/>
            <person name="De Witt R.N."/>
            <person name="Botha A."/>
            <person name="Volschenk H."/>
        </authorList>
    </citation>
    <scope>NUCLEOTIDE SEQUENCE [LARGE SCALE GENOMIC DNA]</scope>
    <source>
        <strain evidence="4 5">CAB683</strain>
    </source>
</reference>
<dbReference type="InterPro" id="IPR000219">
    <property type="entry name" value="DH_dom"/>
</dbReference>
<feature type="compositionally biased region" description="Basic and acidic residues" evidence="2">
    <location>
        <begin position="1"/>
        <end position="11"/>
    </location>
</feature>
<dbReference type="SUPFAM" id="SSF48065">
    <property type="entry name" value="DBL homology domain (DH-domain)"/>
    <property type="match status" value="1"/>
</dbReference>
<evidence type="ECO:0000313" key="5">
    <source>
        <dbReference type="Proteomes" id="UP000275385"/>
    </source>
</evidence>
<dbReference type="STRING" id="177199.A0A420Y447"/>
<name>A0A420Y447_9PEZI</name>
<feature type="compositionally biased region" description="Basic and acidic residues" evidence="2">
    <location>
        <begin position="1225"/>
        <end position="1234"/>
    </location>
</feature>
<feature type="compositionally biased region" description="Basic and acidic residues" evidence="2">
    <location>
        <begin position="1198"/>
        <end position="1207"/>
    </location>
</feature>
<feature type="region of interest" description="Disordered" evidence="2">
    <location>
        <begin position="1195"/>
        <end position="1235"/>
    </location>
</feature>
<dbReference type="EMBL" id="QVQW01000053">
    <property type="protein sequence ID" value="RKU42652.1"/>
    <property type="molecule type" value="Genomic_DNA"/>
</dbReference>
<dbReference type="Pfam" id="PF03114">
    <property type="entry name" value="BAR"/>
    <property type="match status" value="1"/>
</dbReference>
<feature type="region of interest" description="Disordered" evidence="2">
    <location>
        <begin position="728"/>
        <end position="756"/>
    </location>
</feature>
<feature type="compositionally biased region" description="Basic residues" evidence="2">
    <location>
        <begin position="579"/>
        <end position="589"/>
    </location>
</feature>
<feature type="region of interest" description="Disordered" evidence="2">
    <location>
        <begin position="875"/>
        <end position="912"/>
    </location>
</feature>
<dbReference type="Gene3D" id="1.20.900.10">
    <property type="entry name" value="Dbl homology (DH) domain"/>
    <property type="match status" value="1"/>
</dbReference>
<evidence type="ECO:0000259" key="3">
    <source>
        <dbReference type="PROSITE" id="PS50010"/>
    </source>
</evidence>
<feature type="region of interest" description="Disordered" evidence="2">
    <location>
        <begin position="569"/>
        <end position="656"/>
    </location>
</feature>
<feature type="compositionally biased region" description="Low complexity" evidence="2">
    <location>
        <begin position="836"/>
        <end position="847"/>
    </location>
</feature>
<evidence type="ECO:0000256" key="2">
    <source>
        <dbReference type="SAM" id="MobiDB-lite"/>
    </source>
</evidence>
<evidence type="ECO:0000313" key="4">
    <source>
        <dbReference type="EMBL" id="RKU42652.1"/>
    </source>
</evidence>
<feature type="compositionally biased region" description="Low complexity" evidence="2">
    <location>
        <begin position="1620"/>
        <end position="1634"/>
    </location>
</feature>
<dbReference type="InterPro" id="IPR051492">
    <property type="entry name" value="Dynamin-Rho_GEF"/>
</dbReference>
<sequence>MDAGHDGEENRSGPATLSSPLTQPFLDQQQSGHQRSDHRLPILPSRQPGLHLPHQQQQHYHQRRQHLRSGSYEDAYGSDDAYENGYQDAYEELWPQTAQHTRSSFSYAQATNLKAFRANASAASAAPVANHYTNASSVDPDDFYRNYREGEASNVAFGSALPAEDALSMASASTVTSGRQLPPGRTNNNGTSSRHLAVSPPSGRSTGARPGFRSVSNPVDNRNESLGSKPPIPPAASYVYSGVAHRSVRDLTKKFDRQTSTQTSPTARKPVPIPRNTSNRDDKNPYTTPRTGVVPNAHTPSRIPAARSASRQKSLPEDHVSSNARSFASRISKPGSANAIATNAQASKSMTYLMGENISPISPSDLVNAPPLPKPPSLLFGEILPEQSDSQTAGYGIAMRIKGASRIQLIRPRRRRIGLVLRLRLNAYVTPNAAKLSPSLRSSRPRQSVALATTASSRMRAAAAGQPQSPIKAGSRATSRGPSRIPSRAPSRQGEEDPSTTRRRKISVGPIDFAQRRETIKLAYSKSIKETRAQQARREAAEKRTKELETVARTKVEAEAVVNAALAVSQRENTEASRHTRPHGQRRTSNKPEAVSEVVPLTIVTDLPSVEQQRTTQGLTSLDSPTLGMPGGFPGGADDSPGLQRQPEREEADVPQSAISLASIVTEFDTEPQTEPATQEAPVTLPMTTAIDADLGIINEQPVPEDADAPQAPQIYQRASYHYPFEEETSPNEQLVGGSFGETSSAQLSPEPTPTLTEFEPEQIVPAAEPQDEYEVRPYIYPSPTYQTTVTILHREPDFIPLAMATEEDVKPDPHTVSENQHVPVVTDQYREPGRRVSSPARSSPAPDVNNMEGFYAAPRLRDNIAALRNSTISCSDREDSLDGRQSTLETHRTPDTSHSLTVPPLHAPGQRLSSASNWTDFSFGSVEDPDVPTKGYTLASRGSEYGDRRPAKPYDGLPSAFRDATYEDVKYSIEISPRDATTHLPRISSGSMPVEPRLPELDTGEELFIPYLSRKPSHENELVSPLPPDHEPPPIPDEYDLDENAYYNDTRPSSYLIANDDDTTAMPQPFSTPPCFEKVSMERTDSQSVTLVPSQPSVNDLPGLSEKEKKRLKQRQMVIKELIDTEDTFIRDMSVVEEIYKGTAEACPNLDAQTVKIIFRNTNEIIDFHTAFLAQLKEGVSSVYVAKGRRSPLMKQESTRDLKDSETATLNSVTSSGATSLKGQPDDSQDRKTSVGPVFARNIDKLRIAHEGFLRTSDTATKRLIQIQEDDAVKVWLSECNEVAKELTTAWNLDSLLIKPMQRITKYPNLIGQLLEHTPADHPDREALVGAKSTLENAILDINKTKKNFELVGQIVGRKRKESDVKAGIARAFGKRVDKLQAGTRIPDDPVYLQHKEKFGDDYLRLQVVLRDVEYYTRTVSSYVHEFLQYLSSMELVMRLQPSKQHGHLESKWVQFNVSMRDIEKVLEQHLLAVRKDVIEPFEQVIRCYGNPGLAMKKREKRRLDYEKAMQLKNSGKKVDKQLAELVEHYEALNETLKKELPKLSALTAKMGNICLGKFVACQTSWYATWKEKVKMPLQDTAHVPTFPEIISSFQTDFRMMEEEAMTIGILNPSLRGRTSQSTADDASSTFSKTRSRPGGLTPRNRGLSLNSDSVPSLPTPDFAKRNSASNIALSPGLPSPSHAYYRDYYAGINSHSRGASSPVTPNLTAGASNSWSVTQRPSTGRSYEPSNGMPRQSTEFSGRDLRRESSSTYNSPYPTDTEHQRRFSGLFHSALPPPDGQEESQRGSRASSRERRDNNNNSGYNILWLAASLFEFNIETTKHEAGYPYLTYQAGEIFDVIAEKGELWLAKNQDDPRNQVGWIWSKHFAKLADS</sequence>
<dbReference type="GO" id="GO:0031991">
    <property type="term" value="P:regulation of actomyosin contractile ring contraction"/>
    <property type="evidence" value="ECO:0007669"/>
    <property type="project" value="TreeGrafter"/>
</dbReference>
<dbReference type="InterPro" id="IPR035899">
    <property type="entry name" value="DBL_dom_sf"/>
</dbReference>
<feature type="region of interest" description="Disordered" evidence="2">
    <location>
        <begin position="1698"/>
        <end position="1800"/>
    </location>
</feature>
<dbReference type="SUPFAM" id="SSF103657">
    <property type="entry name" value="BAR/IMD domain-like"/>
    <property type="match status" value="1"/>
</dbReference>
<evidence type="ECO:0000256" key="1">
    <source>
        <dbReference type="ARBA" id="ARBA00022658"/>
    </source>
</evidence>
<feature type="compositionally biased region" description="Low complexity" evidence="2">
    <location>
        <begin position="436"/>
        <end position="464"/>
    </location>
</feature>
<dbReference type="SMART" id="SM00325">
    <property type="entry name" value="RhoGEF"/>
    <property type="match status" value="1"/>
</dbReference>
<keyword evidence="1" id="KW-0344">Guanine-nucleotide releasing factor</keyword>
<feature type="compositionally biased region" description="Polar residues" evidence="2">
    <location>
        <begin position="610"/>
        <end position="624"/>
    </location>
</feature>
<feature type="compositionally biased region" description="Polar residues" evidence="2">
    <location>
        <begin position="214"/>
        <end position="226"/>
    </location>
</feature>
<feature type="compositionally biased region" description="Polar residues" evidence="2">
    <location>
        <begin position="1208"/>
        <end position="1223"/>
    </location>
</feature>
<gene>
    <name evidence="4" type="ORF">DL546_002256</name>
</gene>
<feature type="region of interest" description="Disordered" evidence="2">
    <location>
        <begin position="171"/>
        <end position="237"/>
    </location>
</feature>
<proteinExistence type="predicted"/>
<feature type="compositionally biased region" description="Polar residues" evidence="2">
    <location>
        <begin position="171"/>
        <end position="194"/>
    </location>
</feature>
<dbReference type="Proteomes" id="UP000275385">
    <property type="component" value="Unassembled WGS sequence"/>
</dbReference>
<keyword evidence="5" id="KW-1185">Reference proteome</keyword>
<dbReference type="InterPro" id="IPR004148">
    <property type="entry name" value="BAR_dom"/>
</dbReference>
<dbReference type="CDD" id="cd07589">
    <property type="entry name" value="BAR_DNMBP"/>
    <property type="match status" value="1"/>
</dbReference>
<feature type="compositionally biased region" description="Polar residues" evidence="2">
    <location>
        <begin position="13"/>
        <end position="33"/>
    </location>
</feature>
<dbReference type="PANTHER" id="PTHR22834:SF20">
    <property type="entry name" value="SH3 DOMAIN-CONTAINING PROTEIN"/>
    <property type="match status" value="1"/>
</dbReference>
<feature type="region of interest" description="Disordered" evidence="2">
    <location>
        <begin position="1019"/>
        <end position="1039"/>
    </location>
</feature>
<feature type="region of interest" description="Disordered" evidence="2">
    <location>
        <begin position="254"/>
        <end position="336"/>
    </location>
</feature>
<feature type="domain" description="DH" evidence="3">
    <location>
        <begin position="1115"/>
        <end position="1346"/>
    </location>
</feature>
<feature type="compositionally biased region" description="Basic and acidic residues" evidence="2">
    <location>
        <begin position="1785"/>
        <end position="1800"/>
    </location>
</feature>
<feature type="compositionally biased region" description="Polar residues" evidence="2">
    <location>
        <begin position="1698"/>
        <end position="1742"/>
    </location>
</feature>
<dbReference type="InterPro" id="IPR027267">
    <property type="entry name" value="AH/BAR_dom_sf"/>
</dbReference>
<dbReference type="Pfam" id="PF00621">
    <property type="entry name" value="RhoGEF"/>
    <property type="match status" value="1"/>
</dbReference>
<dbReference type="CDD" id="cd00160">
    <property type="entry name" value="RhoGEF"/>
    <property type="match status" value="1"/>
</dbReference>
<feature type="compositionally biased region" description="Polar residues" evidence="2">
    <location>
        <begin position="1649"/>
        <end position="1658"/>
    </location>
</feature>
<feature type="region of interest" description="Disordered" evidence="2">
    <location>
        <begin position="831"/>
        <end position="850"/>
    </location>
</feature>
<feature type="region of interest" description="Disordered" evidence="2">
    <location>
        <begin position="1"/>
        <end position="77"/>
    </location>
</feature>
<comment type="caution">
    <text evidence="4">The sequence shown here is derived from an EMBL/GenBank/DDBJ whole genome shotgun (WGS) entry which is preliminary data.</text>
</comment>
<feature type="region of interest" description="Disordered" evidence="2">
    <location>
        <begin position="1612"/>
        <end position="1664"/>
    </location>
</feature>
<dbReference type="GO" id="GO:0005085">
    <property type="term" value="F:guanyl-nucleotide exchange factor activity"/>
    <property type="evidence" value="ECO:0007669"/>
    <property type="project" value="UniProtKB-KW"/>
</dbReference>
<feature type="region of interest" description="Disordered" evidence="2">
    <location>
        <begin position="436"/>
        <end position="512"/>
    </location>
</feature>
<protein>
    <recommendedName>
        <fullName evidence="3">DH domain-containing protein</fullName>
    </recommendedName>
</protein>
<dbReference type="Gene3D" id="1.20.1270.60">
    <property type="entry name" value="Arfaptin homology (AH) domain/BAR domain"/>
    <property type="match status" value="1"/>
</dbReference>
<dbReference type="PANTHER" id="PTHR22834">
    <property type="entry name" value="NUCLEAR FUSION PROTEIN FUS2"/>
    <property type="match status" value="1"/>
</dbReference>
<dbReference type="GO" id="GO:0032955">
    <property type="term" value="P:regulation of division septum assembly"/>
    <property type="evidence" value="ECO:0007669"/>
    <property type="project" value="TreeGrafter"/>
</dbReference>
<dbReference type="GO" id="GO:0005737">
    <property type="term" value="C:cytoplasm"/>
    <property type="evidence" value="ECO:0007669"/>
    <property type="project" value="InterPro"/>
</dbReference>
<dbReference type="OrthoDB" id="10256089at2759"/>
<feature type="compositionally biased region" description="Low complexity" evidence="2">
    <location>
        <begin position="46"/>
        <end position="59"/>
    </location>
</feature>
<organism evidence="4 5">
    <name type="scientific">Coniochaeta pulveracea</name>
    <dbReference type="NCBI Taxonomy" id="177199"/>
    <lineage>
        <taxon>Eukaryota</taxon>
        <taxon>Fungi</taxon>
        <taxon>Dikarya</taxon>
        <taxon>Ascomycota</taxon>
        <taxon>Pezizomycotina</taxon>
        <taxon>Sordariomycetes</taxon>
        <taxon>Sordariomycetidae</taxon>
        <taxon>Coniochaetales</taxon>
        <taxon>Coniochaetaceae</taxon>
        <taxon>Coniochaeta</taxon>
    </lineage>
</organism>
<dbReference type="PROSITE" id="PS50010">
    <property type="entry name" value="DH_2"/>
    <property type="match status" value="1"/>
</dbReference>